<evidence type="ECO:0000256" key="3">
    <source>
        <dbReference type="ARBA" id="ARBA00022643"/>
    </source>
</evidence>
<comment type="cofactor">
    <cofactor evidence="1">
        <name>FMN</name>
        <dbReference type="ChEBI" id="CHEBI:58210"/>
    </cofactor>
</comment>
<feature type="domain" description="Flavin reductase like" evidence="5">
    <location>
        <begin position="26"/>
        <end position="168"/>
    </location>
</feature>
<keyword evidence="7" id="KW-1185">Reference proteome</keyword>
<protein>
    <recommendedName>
        <fullName evidence="5">Flavin reductase like domain-containing protein</fullName>
    </recommendedName>
</protein>
<dbReference type="InterPro" id="IPR002563">
    <property type="entry name" value="Flavin_Rdtase-like_dom"/>
</dbReference>
<keyword evidence="2" id="KW-0285">Flavoprotein</keyword>
<dbReference type="PANTHER" id="PTHR33798:SF5">
    <property type="entry name" value="FLAVIN REDUCTASE LIKE DOMAIN-CONTAINING PROTEIN"/>
    <property type="match status" value="1"/>
</dbReference>
<dbReference type="eggNOG" id="COG1853">
    <property type="taxonomic scope" value="Bacteria"/>
</dbReference>
<proteinExistence type="inferred from homology"/>
<comment type="similarity">
    <text evidence="4">Belongs to the flavoredoxin family.</text>
</comment>
<evidence type="ECO:0000313" key="7">
    <source>
        <dbReference type="Proteomes" id="UP000008871"/>
    </source>
</evidence>
<dbReference type="RefSeq" id="WP_011589880.1">
    <property type="nucleotide sequence ID" value="NC_008260.1"/>
</dbReference>
<dbReference type="GO" id="GO:0016646">
    <property type="term" value="F:oxidoreductase activity, acting on the CH-NH group of donors, NAD or NADP as acceptor"/>
    <property type="evidence" value="ECO:0007669"/>
    <property type="project" value="UniProtKB-ARBA"/>
</dbReference>
<dbReference type="SUPFAM" id="SSF50475">
    <property type="entry name" value="FMN-binding split barrel"/>
    <property type="match status" value="1"/>
</dbReference>
<dbReference type="OrthoDB" id="9785826at2"/>
<evidence type="ECO:0000256" key="1">
    <source>
        <dbReference type="ARBA" id="ARBA00001917"/>
    </source>
</evidence>
<accession>Q0VL91</accession>
<name>Q0VL91_ALCBS</name>
<reference evidence="6 7" key="1">
    <citation type="journal article" date="2006" name="Nat. Biotechnol.">
        <title>Genome sequence of the ubiquitous hydrocarbon-degrading marine bacterium Alcanivorax borkumensis.</title>
        <authorList>
            <person name="Schneiker S."/>
            <person name="Martins dos Santos V.A.P."/>
            <person name="Bartels D."/>
            <person name="Bekel T."/>
            <person name="Brecht M."/>
            <person name="Buhrmester J."/>
            <person name="Chernikova T.N."/>
            <person name="Denaro R."/>
            <person name="Ferrer M."/>
            <person name="Gertler C."/>
            <person name="Goesmann A."/>
            <person name="Golyshina O.V."/>
            <person name="Kaminski F."/>
            <person name="Khachane A.N."/>
            <person name="Lang S."/>
            <person name="Linke B."/>
            <person name="McHardy A.C."/>
            <person name="Meyer F."/>
            <person name="Nechitaylo T."/>
            <person name="Puehler A."/>
            <person name="Regenhardt D."/>
            <person name="Rupp O."/>
            <person name="Sabirova J.S."/>
            <person name="Selbitschka W."/>
            <person name="Yakimov M.M."/>
            <person name="Timmis K.N."/>
            <person name="Vorhoelter F.-J."/>
            <person name="Weidner S."/>
            <person name="Kaiser O."/>
            <person name="Golyshin P.N."/>
        </authorList>
    </citation>
    <scope>NUCLEOTIDE SEQUENCE [LARGE SCALE GENOMIC DNA]</scope>
    <source>
        <strain evidence="7">ATCC 700651 / DSM 11573 / NCIMB 13689 / SK2</strain>
    </source>
</reference>
<evidence type="ECO:0000256" key="2">
    <source>
        <dbReference type="ARBA" id="ARBA00022630"/>
    </source>
</evidence>
<evidence type="ECO:0000256" key="4">
    <source>
        <dbReference type="ARBA" id="ARBA00038054"/>
    </source>
</evidence>
<dbReference type="GO" id="GO:0010181">
    <property type="term" value="F:FMN binding"/>
    <property type="evidence" value="ECO:0007669"/>
    <property type="project" value="InterPro"/>
</dbReference>
<gene>
    <name evidence="6" type="ordered locus">ABO_2609</name>
</gene>
<dbReference type="STRING" id="393595.ABO_2609"/>
<dbReference type="HOGENOM" id="CLU_113721_0_0_6"/>
<sequence length="214" mass="23235">MHLTADTLNDLPRGQRINLVNSLSGFKSANLVGTCSDGGEENLAMVGSCFHLGADPALMGMIMRPHSVDRHSLEYLAATGVYTLNQVHEDILKAAHQTSARYPREISEFTATGLTPSYLPAFQAPFVEEARIKLGMVVIETQTLAVNDTVLVIGAIEHILLPDNAVENDGFVNIERAGTVALSGLDSYHRSQSIGRLSYAKPDKPTHWLHDNAT</sequence>
<dbReference type="EMBL" id="AM286690">
    <property type="protein sequence ID" value="CAL18057.1"/>
    <property type="molecule type" value="Genomic_DNA"/>
</dbReference>
<organism evidence="6 7">
    <name type="scientific">Alcanivorax borkumensis (strain ATCC 700651 / DSM 11573 / NCIMB 13689 / SK2)</name>
    <dbReference type="NCBI Taxonomy" id="393595"/>
    <lineage>
        <taxon>Bacteria</taxon>
        <taxon>Pseudomonadati</taxon>
        <taxon>Pseudomonadota</taxon>
        <taxon>Gammaproteobacteria</taxon>
        <taxon>Oceanospirillales</taxon>
        <taxon>Alcanivoracaceae</taxon>
        <taxon>Alcanivorax</taxon>
    </lineage>
</organism>
<dbReference type="AlphaFoldDB" id="Q0VL91"/>
<dbReference type="Pfam" id="PF01613">
    <property type="entry name" value="Flavin_Reduct"/>
    <property type="match status" value="1"/>
</dbReference>
<dbReference type="Gene3D" id="2.30.110.10">
    <property type="entry name" value="Electron Transport, Fmn-binding Protein, Chain A"/>
    <property type="match status" value="1"/>
</dbReference>
<dbReference type="Proteomes" id="UP000008871">
    <property type="component" value="Chromosome"/>
</dbReference>
<dbReference type="InterPro" id="IPR012349">
    <property type="entry name" value="Split_barrel_FMN-bd"/>
</dbReference>
<dbReference type="KEGG" id="abo:ABO_2609"/>
<keyword evidence="3" id="KW-0288">FMN</keyword>
<evidence type="ECO:0000259" key="5">
    <source>
        <dbReference type="Pfam" id="PF01613"/>
    </source>
</evidence>
<dbReference type="PANTHER" id="PTHR33798">
    <property type="entry name" value="FLAVOPROTEIN OXYGENASE"/>
    <property type="match status" value="1"/>
</dbReference>
<evidence type="ECO:0000313" key="6">
    <source>
        <dbReference type="EMBL" id="CAL18057.1"/>
    </source>
</evidence>